<dbReference type="InterPro" id="IPR018392">
    <property type="entry name" value="LysM"/>
</dbReference>
<sequence length="218" mass="23744">MAKVRRYTVINGDTLQGIAQSQLGDASRWTEIAVLNGLRYPFISGIGETIPNTVSPGSPLFLPEDMNYDDTTDNKVESYEAELFGTDLALTTSDTNFSYMAGGDLETTLSGDLQTVSGLESLKQDLIHRLTTPIGTLTYHPTYGSNFLDIVGSKMDSTWRTKASIELSRCFLCDPRVVNVVDIEVSRITTGVTINCTIVTSTVAISINEQLEGDELAN</sequence>
<dbReference type="CDD" id="cd00118">
    <property type="entry name" value="LysM"/>
    <property type="match status" value="1"/>
</dbReference>
<evidence type="ECO:0000313" key="3">
    <source>
        <dbReference type="Proteomes" id="UP000224660"/>
    </source>
</evidence>
<evidence type="ECO:0000313" key="2">
    <source>
        <dbReference type="EMBL" id="APZ82328.1"/>
    </source>
</evidence>
<gene>
    <name evidence="2" type="ORF">Goe2_c09200</name>
</gene>
<protein>
    <submittedName>
        <fullName evidence="2">Endolysin</fullName>
    </submittedName>
</protein>
<proteinExistence type="predicted"/>
<dbReference type="EMBL" id="KY368639">
    <property type="protein sequence ID" value="APZ82328.1"/>
    <property type="molecule type" value="Genomic_DNA"/>
</dbReference>
<dbReference type="InterPro" id="IPR036779">
    <property type="entry name" value="LysM_dom_sf"/>
</dbReference>
<evidence type="ECO:0000259" key="1">
    <source>
        <dbReference type="Pfam" id="PF01476"/>
    </source>
</evidence>
<reference evidence="2 3" key="1">
    <citation type="journal article" date="2017" name="Viruses">
        <title>Characterization of Bacillus subtilis Viruses vB_BsuM-Goe2 and vB_BsuM-Goe3.</title>
        <authorList>
            <person name="Willms I.M."/>
            <person name="Hoppert M."/>
            <person name="Hertel R."/>
        </authorList>
    </citation>
    <scope>NUCLEOTIDE SEQUENCE [LARGE SCALE GENOMIC DNA]</scope>
</reference>
<feature type="domain" description="LysM" evidence="1">
    <location>
        <begin position="7"/>
        <end position="40"/>
    </location>
</feature>
<dbReference type="InterPro" id="IPR020288">
    <property type="entry name" value="Sheath_initiator"/>
</dbReference>
<dbReference type="Pfam" id="PF10934">
    <property type="entry name" value="Sheath_initiator"/>
    <property type="match status" value="1"/>
</dbReference>
<dbReference type="SUPFAM" id="SSF160719">
    <property type="entry name" value="gpW/gp25-like"/>
    <property type="match status" value="1"/>
</dbReference>
<dbReference type="Gene3D" id="3.10.350.10">
    <property type="entry name" value="LysM domain"/>
    <property type="match status" value="1"/>
</dbReference>
<dbReference type="Proteomes" id="UP000224660">
    <property type="component" value="Segment"/>
</dbReference>
<dbReference type="Pfam" id="PF01476">
    <property type="entry name" value="LysM"/>
    <property type="match status" value="1"/>
</dbReference>
<dbReference type="Gene3D" id="3.10.450.40">
    <property type="match status" value="1"/>
</dbReference>
<organism evidence="2 3">
    <name type="scientific">Bacillus phage vB_BsuM-Goe2</name>
    <dbReference type="NCBI Taxonomy" id="1933062"/>
    <lineage>
        <taxon>Viruses</taxon>
        <taxon>Duplodnaviria</taxon>
        <taxon>Heunggongvirae</taxon>
        <taxon>Uroviricota</taxon>
        <taxon>Caudoviricetes</taxon>
        <taxon>Herelleviridae</taxon>
        <taxon>Spounavirinae</taxon>
        <taxon>Okubovirus</taxon>
        <taxon>Okubovirus camphawk</taxon>
    </lineage>
</organism>
<name>A0A217EQL3_9CAUD</name>
<accession>A0A217EQL3</accession>